<comment type="caution">
    <text evidence="9">The sequence shown here is derived from an EMBL/GenBank/DDBJ whole genome shotgun (WGS) entry which is preliminary data.</text>
</comment>
<dbReference type="GO" id="GO:0071555">
    <property type="term" value="P:cell wall organization"/>
    <property type="evidence" value="ECO:0007669"/>
    <property type="project" value="UniProtKB-UniRule"/>
</dbReference>
<feature type="domain" description="L,D-TPase catalytic" evidence="8">
    <location>
        <begin position="46"/>
        <end position="185"/>
    </location>
</feature>
<evidence type="ECO:0000256" key="7">
    <source>
        <dbReference type="PROSITE-ProRule" id="PRU01373"/>
    </source>
</evidence>
<name>A0A4U8S318_9HELI</name>
<dbReference type="AlphaFoldDB" id="A0A4U8S318"/>
<keyword evidence="6 7" id="KW-0961">Cell wall biogenesis/degradation</keyword>
<dbReference type="InterPro" id="IPR005490">
    <property type="entry name" value="LD_TPept_cat_dom"/>
</dbReference>
<evidence type="ECO:0000256" key="1">
    <source>
        <dbReference type="ARBA" id="ARBA00004752"/>
    </source>
</evidence>
<evidence type="ECO:0000256" key="5">
    <source>
        <dbReference type="ARBA" id="ARBA00022984"/>
    </source>
</evidence>
<dbReference type="PROSITE" id="PS52029">
    <property type="entry name" value="LD_TPASE"/>
    <property type="match status" value="1"/>
</dbReference>
<dbReference type="PANTHER" id="PTHR36699">
    <property type="entry name" value="LD-TRANSPEPTIDASE"/>
    <property type="match status" value="1"/>
</dbReference>
<gene>
    <name evidence="9" type="ORF">LS81_009855</name>
</gene>
<evidence type="ECO:0000256" key="4">
    <source>
        <dbReference type="ARBA" id="ARBA00022960"/>
    </source>
</evidence>
<dbReference type="PANTHER" id="PTHR36699:SF1">
    <property type="entry name" value="L,D-TRANSPEPTIDASE YAFK-RELATED"/>
    <property type="match status" value="1"/>
</dbReference>
<dbReference type="CDD" id="cd16913">
    <property type="entry name" value="YkuD_like"/>
    <property type="match status" value="1"/>
</dbReference>
<protein>
    <recommendedName>
        <fullName evidence="8">L,D-TPase catalytic domain-containing protein</fullName>
    </recommendedName>
</protein>
<dbReference type="UniPathway" id="UPA00219"/>
<dbReference type="Gene3D" id="2.40.440.10">
    <property type="entry name" value="L,D-transpeptidase catalytic domain-like"/>
    <property type="match status" value="1"/>
</dbReference>
<evidence type="ECO:0000259" key="8">
    <source>
        <dbReference type="PROSITE" id="PS52029"/>
    </source>
</evidence>
<dbReference type="Pfam" id="PF03734">
    <property type="entry name" value="YkuD"/>
    <property type="match status" value="1"/>
</dbReference>
<feature type="active site" description="Nucleophile" evidence="7">
    <location>
        <position position="161"/>
    </location>
</feature>
<keyword evidence="4 7" id="KW-0133">Cell shape</keyword>
<dbReference type="SUPFAM" id="SSF141523">
    <property type="entry name" value="L,D-transpeptidase catalytic domain-like"/>
    <property type="match status" value="1"/>
</dbReference>
<keyword evidence="3" id="KW-0808">Transferase</keyword>
<dbReference type="GO" id="GO:0008360">
    <property type="term" value="P:regulation of cell shape"/>
    <property type="evidence" value="ECO:0007669"/>
    <property type="project" value="UniProtKB-UniRule"/>
</dbReference>
<dbReference type="EMBL" id="JRPL02000038">
    <property type="protein sequence ID" value="TLD80037.1"/>
    <property type="molecule type" value="Genomic_DNA"/>
</dbReference>
<dbReference type="InterPro" id="IPR038063">
    <property type="entry name" value="Transpep_catalytic_dom"/>
</dbReference>
<dbReference type="GO" id="GO:0009252">
    <property type="term" value="P:peptidoglycan biosynthetic process"/>
    <property type="evidence" value="ECO:0007669"/>
    <property type="project" value="UniProtKB-UniPathway"/>
</dbReference>
<evidence type="ECO:0000256" key="6">
    <source>
        <dbReference type="ARBA" id="ARBA00023316"/>
    </source>
</evidence>
<keyword evidence="5 7" id="KW-0573">Peptidoglycan synthesis</keyword>
<comment type="similarity">
    <text evidence="2">Belongs to the YkuD family.</text>
</comment>
<dbReference type="OrthoDB" id="9809748at2"/>
<evidence type="ECO:0000313" key="10">
    <source>
        <dbReference type="Proteomes" id="UP000029878"/>
    </source>
</evidence>
<comment type="pathway">
    <text evidence="1 7">Cell wall biogenesis; peptidoglycan biosynthesis.</text>
</comment>
<evidence type="ECO:0000313" key="9">
    <source>
        <dbReference type="EMBL" id="TLD80037.1"/>
    </source>
</evidence>
<dbReference type="Proteomes" id="UP000029878">
    <property type="component" value="Unassembled WGS sequence"/>
</dbReference>
<proteinExistence type="inferred from homology"/>
<evidence type="ECO:0000256" key="2">
    <source>
        <dbReference type="ARBA" id="ARBA00005992"/>
    </source>
</evidence>
<evidence type="ECO:0000256" key="3">
    <source>
        <dbReference type="ARBA" id="ARBA00022679"/>
    </source>
</evidence>
<reference evidence="9 10" key="1">
    <citation type="journal article" date="2014" name="Genome Announc.">
        <title>Draft genome sequences of eight enterohepatic helicobacter species isolated from both laboratory and wild rodents.</title>
        <authorList>
            <person name="Sheh A."/>
            <person name="Shen Z."/>
            <person name="Fox J.G."/>
        </authorList>
    </citation>
    <scope>NUCLEOTIDE SEQUENCE [LARGE SCALE GENOMIC DNA]</scope>
    <source>
        <strain evidence="9 10">ATCC 700114</strain>
    </source>
</reference>
<dbReference type="RefSeq" id="WP_138069915.1">
    <property type="nucleotide sequence ID" value="NZ_JRPL02000038.1"/>
</dbReference>
<dbReference type="GO" id="GO:0016740">
    <property type="term" value="F:transferase activity"/>
    <property type="evidence" value="ECO:0007669"/>
    <property type="project" value="UniProtKB-KW"/>
</dbReference>
<sequence length="186" mass="21084">MARSFATTAIVLCCFIIAITALYQISIAVERNQEYPIDWSLKDNVAKIVVHKHKRVLELYDDKGQLLKSYSHIALGKNPYGHKMFEGDGKTPEGLYYIDSKNPNSRYFLNLGISYPNQTDIANAKRHNKSAGGDIKIHGLPNGMNVIKELFWQYGDWTDGCIALDNANMKELYEIISIKTPIYILP</sequence>
<feature type="active site" description="Proton donor/acceptor" evidence="7">
    <location>
        <position position="138"/>
    </location>
</feature>
<dbReference type="GO" id="GO:0004180">
    <property type="term" value="F:carboxypeptidase activity"/>
    <property type="evidence" value="ECO:0007669"/>
    <property type="project" value="UniProtKB-ARBA"/>
</dbReference>
<accession>A0A4U8S318</accession>
<organism evidence="9 10">
    <name type="scientific">Helicobacter trogontum</name>
    <dbReference type="NCBI Taxonomy" id="50960"/>
    <lineage>
        <taxon>Bacteria</taxon>
        <taxon>Pseudomonadati</taxon>
        <taxon>Campylobacterota</taxon>
        <taxon>Epsilonproteobacteria</taxon>
        <taxon>Campylobacterales</taxon>
        <taxon>Helicobacteraceae</taxon>
        <taxon>Helicobacter</taxon>
    </lineage>
</organism>